<comment type="subunit">
    <text evidence="12">Component of the replication restart primosome.</text>
</comment>
<keyword evidence="7 12" id="KW-0862">Zinc</keyword>
<evidence type="ECO:0000313" key="15">
    <source>
        <dbReference type="EMBL" id="HCT56743.1"/>
    </source>
</evidence>
<keyword evidence="1 12" id="KW-0639">Primosome</keyword>
<accession>A0A3D4V6G5</accession>
<dbReference type="Gene3D" id="3.40.50.300">
    <property type="entry name" value="P-loop containing nucleotide triphosphate hydrolases"/>
    <property type="match status" value="2"/>
</dbReference>
<dbReference type="GO" id="GO:0006302">
    <property type="term" value="P:double-strand break repair"/>
    <property type="evidence" value="ECO:0007669"/>
    <property type="project" value="InterPro"/>
</dbReference>
<proteinExistence type="inferred from homology"/>
<keyword evidence="2 12" id="KW-0235">DNA replication</keyword>
<evidence type="ECO:0000256" key="9">
    <source>
        <dbReference type="ARBA" id="ARBA00023125"/>
    </source>
</evidence>
<dbReference type="EMBL" id="DPIY01000006">
    <property type="protein sequence ID" value="HCT56743.1"/>
    <property type="molecule type" value="Genomic_DNA"/>
</dbReference>
<feature type="binding site" evidence="12">
    <location>
        <position position="529"/>
    </location>
    <ligand>
        <name>Zn(2+)</name>
        <dbReference type="ChEBI" id="CHEBI:29105"/>
        <label>1</label>
    </ligand>
</feature>
<protein>
    <recommendedName>
        <fullName evidence="12">Replication restart protein PriA</fullName>
    </recommendedName>
    <alternativeName>
        <fullName evidence="12">ATP-dependent DNA helicase PriA</fullName>
        <ecNumber evidence="12">5.6.2.4</ecNumber>
    </alternativeName>
    <alternativeName>
        <fullName evidence="12">DNA 3'-5' helicase PriA</fullName>
    </alternativeName>
</protein>
<dbReference type="GO" id="GO:0006310">
    <property type="term" value="P:DNA recombination"/>
    <property type="evidence" value="ECO:0007669"/>
    <property type="project" value="InterPro"/>
</dbReference>
<evidence type="ECO:0000256" key="3">
    <source>
        <dbReference type="ARBA" id="ARBA00022723"/>
    </source>
</evidence>
<dbReference type="InterPro" id="IPR005259">
    <property type="entry name" value="PriA"/>
</dbReference>
<evidence type="ECO:0000256" key="7">
    <source>
        <dbReference type="ARBA" id="ARBA00022833"/>
    </source>
</evidence>
<dbReference type="InterPro" id="IPR041222">
    <property type="entry name" value="PriA_3primeBD"/>
</dbReference>
<feature type="binding site" evidence="12">
    <location>
        <position position="516"/>
    </location>
    <ligand>
        <name>Zn(2+)</name>
        <dbReference type="ChEBI" id="CHEBI:29105"/>
        <label>2</label>
    </ligand>
</feature>
<feature type="binding site" evidence="12">
    <location>
        <position position="498"/>
    </location>
    <ligand>
        <name>Zn(2+)</name>
        <dbReference type="ChEBI" id="CHEBI:29105"/>
        <label>2</label>
    </ligand>
</feature>
<dbReference type="SUPFAM" id="SSF52540">
    <property type="entry name" value="P-loop containing nucleoside triphosphate hydrolases"/>
    <property type="match status" value="1"/>
</dbReference>
<dbReference type="GO" id="GO:1990077">
    <property type="term" value="C:primosome complex"/>
    <property type="evidence" value="ECO:0007669"/>
    <property type="project" value="UniProtKB-UniRule"/>
</dbReference>
<dbReference type="CDD" id="cd17929">
    <property type="entry name" value="DEXHc_priA"/>
    <property type="match status" value="1"/>
</dbReference>
<dbReference type="GO" id="GO:0003677">
    <property type="term" value="F:DNA binding"/>
    <property type="evidence" value="ECO:0007669"/>
    <property type="project" value="UniProtKB-UniRule"/>
</dbReference>
<evidence type="ECO:0000256" key="12">
    <source>
        <dbReference type="HAMAP-Rule" id="MF_00983"/>
    </source>
</evidence>
<organism evidence="15 16">
    <name type="scientific">Gemmatimonas aurantiaca</name>
    <dbReference type="NCBI Taxonomy" id="173480"/>
    <lineage>
        <taxon>Bacteria</taxon>
        <taxon>Pseudomonadati</taxon>
        <taxon>Gemmatimonadota</taxon>
        <taxon>Gemmatimonadia</taxon>
        <taxon>Gemmatimonadales</taxon>
        <taxon>Gemmatimonadaceae</taxon>
        <taxon>Gemmatimonas</taxon>
    </lineage>
</organism>
<dbReference type="SMART" id="SM00487">
    <property type="entry name" value="DEXDc"/>
    <property type="match status" value="1"/>
</dbReference>
<dbReference type="InterPro" id="IPR027417">
    <property type="entry name" value="P-loop_NTPase"/>
</dbReference>
<comment type="similarity">
    <text evidence="12">Belongs to the helicase family. PriA subfamily.</text>
</comment>
<name>A0A3D4V6G5_9BACT</name>
<dbReference type="PROSITE" id="PS51194">
    <property type="entry name" value="HELICASE_CTER"/>
    <property type="match status" value="1"/>
</dbReference>
<dbReference type="Pfam" id="PF17764">
    <property type="entry name" value="PriA_3primeBD"/>
    <property type="match status" value="1"/>
</dbReference>
<dbReference type="PROSITE" id="PS51192">
    <property type="entry name" value="HELICASE_ATP_BIND_1"/>
    <property type="match status" value="1"/>
</dbReference>
<dbReference type="FunFam" id="3.40.50.300:FF:000489">
    <property type="entry name" value="Primosome assembly protein PriA"/>
    <property type="match status" value="1"/>
</dbReference>
<evidence type="ECO:0000256" key="10">
    <source>
        <dbReference type="ARBA" id="ARBA00023235"/>
    </source>
</evidence>
<evidence type="ECO:0000256" key="1">
    <source>
        <dbReference type="ARBA" id="ARBA00022515"/>
    </source>
</evidence>
<keyword evidence="4 12" id="KW-0547">Nucleotide-binding</keyword>
<keyword evidence="5 12" id="KW-0378">Hydrolase</keyword>
<evidence type="ECO:0000259" key="13">
    <source>
        <dbReference type="PROSITE" id="PS51192"/>
    </source>
</evidence>
<feature type="binding site" evidence="12">
    <location>
        <position position="495"/>
    </location>
    <ligand>
        <name>Zn(2+)</name>
        <dbReference type="ChEBI" id="CHEBI:29105"/>
        <label>2</label>
    </ligand>
</feature>
<feature type="domain" description="Helicase C-terminal" evidence="14">
    <location>
        <begin position="499"/>
        <end position="680"/>
    </location>
</feature>
<evidence type="ECO:0000256" key="11">
    <source>
        <dbReference type="ARBA" id="ARBA00048988"/>
    </source>
</evidence>
<dbReference type="GO" id="GO:0008270">
    <property type="term" value="F:zinc ion binding"/>
    <property type="evidence" value="ECO:0007669"/>
    <property type="project" value="UniProtKB-UniRule"/>
</dbReference>
<reference evidence="15 16" key="1">
    <citation type="journal article" date="2018" name="Nat. Biotechnol.">
        <title>A standardized bacterial taxonomy based on genome phylogeny substantially revises the tree of life.</title>
        <authorList>
            <person name="Parks D.H."/>
            <person name="Chuvochina M."/>
            <person name="Waite D.W."/>
            <person name="Rinke C."/>
            <person name="Skarshewski A."/>
            <person name="Chaumeil P.A."/>
            <person name="Hugenholtz P."/>
        </authorList>
    </citation>
    <scope>NUCLEOTIDE SEQUENCE [LARGE SCALE GENOMIC DNA]</scope>
    <source>
        <strain evidence="15">UBA8844</strain>
    </source>
</reference>
<comment type="catalytic activity">
    <reaction evidence="12">
        <text>Couples ATP hydrolysis with the unwinding of duplex DNA by translocating in the 3'-5' direction.</text>
        <dbReference type="EC" id="5.6.2.4"/>
    </reaction>
</comment>
<dbReference type="GO" id="GO:0006270">
    <property type="term" value="P:DNA replication initiation"/>
    <property type="evidence" value="ECO:0007669"/>
    <property type="project" value="TreeGrafter"/>
</dbReference>
<dbReference type="InterPro" id="IPR040498">
    <property type="entry name" value="PriA_CRR"/>
</dbReference>
<dbReference type="GO" id="GO:0005524">
    <property type="term" value="F:ATP binding"/>
    <property type="evidence" value="ECO:0007669"/>
    <property type="project" value="UniProtKB-UniRule"/>
</dbReference>
<evidence type="ECO:0000256" key="2">
    <source>
        <dbReference type="ARBA" id="ARBA00022705"/>
    </source>
</evidence>
<comment type="function">
    <text evidence="12">Initiates the restart of stalled replication forks, which reloads the replicative helicase on sites other than the origin of replication. Recognizes and binds to abandoned replication forks and remodels them to uncover a helicase loading site. Promotes assembly of the primosome at these replication forks.</text>
</comment>
<sequence>MVPASPTDVWCSAMRRGSVSPDVPGTDSDTPRCIEVALAVPLFRTFTYTVPAGIAWPVAVGSRVLVPFRNRAEIGICLGPGTAPEGVRLKPIVSVVDSEPSLPGPLIDTAQWIADWYAAPIGLTLRGMLPTLLLQTKTPTPRAKTQRVVRVVQELPSLLQREQTFARARQQRVVYDLLEAQGGVAPVDALLVQANCTAGVIVAMVKRGIVEVKQEVVERDPFANRAGVAPPPEPSASQRAAIAAILAGDPGQVFLLHGITGSGKTLVYIEVLRAVLQQPGRTAIVLVPEIALTSQTVDRFRGAFGDSVAVLHSALSDGERLDAWQSLRRGERRIAVGARSALFAPLERVGVVIVDEEHEGSYKQAETPRYHAREAAIVRARAEGALVVLGSATPSLESWERANRGQATRLTLPDRAGGASLPPVQLVDMRAVTKIERAGRAPHAPYDPMLGVLSPALLKAIESRMVRGEQTLLLLNRRGYAAYLQCHACGDVQVCPHCSISLTYHRVPEALICHYCQYQAVVPTHCAHCGTESIRRRGMGTQQVERLVAERFPEARIARMDVDTTSGKWAHTQILDRVGRGEVDILLGTQMIAKGLDFPNVTLVGVVDADTGLNLPDFRASERTFQLLSQVAGRAGRGPKGGEVIVQTRMPDAHAVRHALTHDYLGFVQEELEARQVPAYPPFVGIANVVVSGTHQHLVAEAAIAAAVWVRALLERHAIAGVSIVGPAPCPIDRIKDRWRWHFLVKTAQPRLLTRLARYVAERAPVGTDAAHRTADVRLVVDRDPVSLL</sequence>
<comment type="caution">
    <text evidence="15">The sequence shown here is derived from an EMBL/GenBank/DDBJ whole genome shotgun (WGS) entry which is preliminary data.</text>
</comment>
<dbReference type="Proteomes" id="UP000264071">
    <property type="component" value="Unassembled WGS sequence"/>
</dbReference>
<keyword evidence="10 12" id="KW-0413">Isomerase</keyword>
<feature type="binding site" evidence="12">
    <location>
        <position position="489"/>
    </location>
    <ligand>
        <name>Zn(2+)</name>
        <dbReference type="ChEBI" id="CHEBI:29105"/>
        <label>1</label>
    </ligand>
</feature>
<dbReference type="InterPro" id="IPR042115">
    <property type="entry name" value="PriA_3primeBD_sf"/>
</dbReference>
<comment type="catalytic activity">
    <reaction evidence="11 12">
        <text>ATP + H2O = ADP + phosphate + H(+)</text>
        <dbReference type="Rhea" id="RHEA:13065"/>
        <dbReference type="ChEBI" id="CHEBI:15377"/>
        <dbReference type="ChEBI" id="CHEBI:15378"/>
        <dbReference type="ChEBI" id="CHEBI:30616"/>
        <dbReference type="ChEBI" id="CHEBI:43474"/>
        <dbReference type="ChEBI" id="CHEBI:456216"/>
        <dbReference type="EC" id="5.6.2.4"/>
    </reaction>
</comment>
<feature type="domain" description="Helicase ATP-binding" evidence="13">
    <location>
        <begin position="245"/>
        <end position="412"/>
    </location>
</feature>
<dbReference type="EC" id="5.6.2.4" evidence="12"/>
<dbReference type="Gene3D" id="3.40.1440.60">
    <property type="entry name" value="PriA, 3(prime) DNA-binding domain"/>
    <property type="match status" value="1"/>
</dbReference>
<keyword evidence="9 12" id="KW-0238">DNA-binding</keyword>
<keyword evidence="6 12" id="KW-0347">Helicase</keyword>
<feature type="binding site" evidence="12">
    <location>
        <position position="486"/>
    </location>
    <ligand>
        <name>Zn(2+)</name>
        <dbReference type="ChEBI" id="CHEBI:29105"/>
        <label>1</label>
    </ligand>
</feature>
<dbReference type="Pfam" id="PF18319">
    <property type="entry name" value="Zn_ribbon_PriA"/>
    <property type="match status" value="1"/>
</dbReference>
<dbReference type="InterPro" id="IPR011545">
    <property type="entry name" value="DEAD/DEAH_box_helicase_dom"/>
</dbReference>
<dbReference type="NCBIfam" id="TIGR00595">
    <property type="entry name" value="priA"/>
    <property type="match status" value="1"/>
</dbReference>
<evidence type="ECO:0000256" key="6">
    <source>
        <dbReference type="ARBA" id="ARBA00022806"/>
    </source>
</evidence>
<keyword evidence="3 12" id="KW-0479">Metal-binding</keyword>
<dbReference type="GO" id="GO:0043138">
    <property type="term" value="F:3'-5' DNA helicase activity"/>
    <property type="evidence" value="ECO:0007669"/>
    <property type="project" value="UniProtKB-EC"/>
</dbReference>
<dbReference type="PANTHER" id="PTHR30580">
    <property type="entry name" value="PRIMOSOMAL PROTEIN N"/>
    <property type="match status" value="1"/>
</dbReference>
<feature type="binding site" evidence="12">
    <location>
        <position position="513"/>
    </location>
    <ligand>
        <name>Zn(2+)</name>
        <dbReference type="ChEBI" id="CHEBI:29105"/>
        <label>2</label>
    </ligand>
</feature>
<feature type="binding site" evidence="12">
    <location>
        <position position="526"/>
    </location>
    <ligand>
        <name>Zn(2+)</name>
        <dbReference type="ChEBI" id="CHEBI:29105"/>
        <label>1</label>
    </ligand>
</feature>
<dbReference type="Pfam" id="PF00271">
    <property type="entry name" value="Helicase_C"/>
    <property type="match status" value="1"/>
</dbReference>
<dbReference type="Pfam" id="PF00270">
    <property type="entry name" value="DEAD"/>
    <property type="match status" value="1"/>
</dbReference>
<dbReference type="InterPro" id="IPR014001">
    <property type="entry name" value="Helicase_ATP-bd"/>
</dbReference>
<evidence type="ECO:0000259" key="14">
    <source>
        <dbReference type="PROSITE" id="PS51194"/>
    </source>
</evidence>
<dbReference type="AlphaFoldDB" id="A0A3D4V6G5"/>
<dbReference type="SMART" id="SM00490">
    <property type="entry name" value="HELICc"/>
    <property type="match status" value="1"/>
</dbReference>
<comment type="cofactor">
    <cofactor evidence="12">
        <name>Zn(2+)</name>
        <dbReference type="ChEBI" id="CHEBI:29105"/>
    </cofactor>
    <text evidence="12">Binds 2 zinc ions per subunit.</text>
</comment>
<dbReference type="CDD" id="cd18804">
    <property type="entry name" value="SF2_C_priA"/>
    <property type="match status" value="1"/>
</dbReference>
<evidence type="ECO:0000313" key="16">
    <source>
        <dbReference type="Proteomes" id="UP000264071"/>
    </source>
</evidence>
<evidence type="ECO:0000256" key="8">
    <source>
        <dbReference type="ARBA" id="ARBA00022840"/>
    </source>
</evidence>
<dbReference type="HAMAP" id="MF_00983">
    <property type="entry name" value="PriA"/>
    <property type="match status" value="1"/>
</dbReference>
<dbReference type="PANTHER" id="PTHR30580:SF0">
    <property type="entry name" value="PRIMOSOMAL PROTEIN N"/>
    <property type="match status" value="1"/>
</dbReference>
<gene>
    <name evidence="12 15" type="primary">priA</name>
    <name evidence="15" type="ORF">DGD08_05965</name>
</gene>
<dbReference type="InterPro" id="IPR001650">
    <property type="entry name" value="Helicase_C-like"/>
</dbReference>
<dbReference type="GO" id="GO:0006269">
    <property type="term" value="P:DNA replication, synthesis of primer"/>
    <property type="evidence" value="ECO:0007669"/>
    <property type="project" value="UniProtKB-KW"/>
</dbReference>
<keyword evidence="8 12" id="KW-0067">ATP-binding</keyword>
<evidence type="ECO:0000256" key="4">
    <source>
        <dbReference type="ARBA" id="ARBA00022741"/>
    </source>
</evidence>
<dbReference type="Pfam" id="PF18074">
    <property type="entry name" value="PriA_C"/>
    <property type="match status" value="1"/>
</dbReference>
<dbReference type="InterPro" id="IPR041236">
    <property type="entry name" value="PriA_C"/>
</dbReference>
<dbReference type="GO" id="GO:0016887">
    <property type="term" value="F:ATP hydrolysis activity"/>
    <property type="evidence" value="ECO:0007669"/>
    <property type="project" value="RHEA"/>
</dbReference>
<evidence type="ECO:0000256" key="5">
    <source>
        <dbReference type="ARBA" id="ARBA00022801"/>
    </source>
</evidence>